<evidence type="ECO:0000313" key="3">
    <source>
        <dbReference type="Proteomes" id="UP000095287"/>
    </source>
</evidence>
<accession>A0A1I7YZS0</accession>
<reference evidence="4" key="1">
    <citation type="submission" date="2016-11" db="UniProtKB">
        <authorList>
            <consortium name="WormBaseParasite"/>
        </authorList>
    </citation>
    <scope>IDENTIFICATION</scope>
</reference>
<organism evidence="3 4">
    <name type="scientific">Steinernema glaseri</name>
    <dbReference type="NCBI Taxonomy" id="37863"/>
    <lineage>
        <taxon>Eukaryota</taxon>
        <taxon>Metazoa</taxon>
        <taxon>Ecdysozoa</taxon>
        <taxon>Nematoda</taxon>
        <taxon>Chromadorea</taxon>
        <taxon>Rhabditida</taxon>
        <taxon>Tylenchina</taxon>
        <taxon>Panagrolaimomorpha</taxon>
        <taxon>Strongyloidoidea</taxon>
        <taxon>Steinernematidae</taxon>
        <taxon>Steinernema</taxon>
    </lineage>
</organism>
<evidence type="ECO:0000256" key="2">
    <source>
        <dbReference type="SAM" id="SignalP"/>
    </source>
</evidence>
<feature type="chain" id="PRO_5009312779" evidence="2">
    <location>
        <begin position="24"/>
        <end position="311"/>
    </location>
</feature>
<evidence type="ECO:0000256" key="1">
    <source>
        <dbReference type="SAM" id="MobiDB-lite"/>
    </source>
</evidence>
<proteinExistence type="predicted"/>
<dbReference type="WBParaSite" id="L893_g21157.t1">
    <property type="protein sequence ID" value="L893_g21157.t1"/>
    <property type="gene ID" value="L893_g21157"/>
</dbReference>
<protein>
    <submittedName>
        <fullName evidence="4">Lipoprotein</fullName>
    </submittedName>
</protein>
<keyword evidence="2" id="KW-0732">Signal</keyword>
<dbReference type="Proteomes" id="UP000095287">
    <property type="component" value="Unplaced"/>
</dbReference>
<evidence type="ECO:0000313" key="4">
    <source>
        <dbReference type="WBParaSite" id="L893_g21157.t1"/>
    </source>
</evidence>
<sequence length="311" mass="32893">MFSSKCTAFGLLALAFFISWSIACHPQDIVPPKTTKAADQQSDSGAENGALAPGPEDDATNPNGPKQGGDGAMSSSTDSPAAAPTTCETTENFDPKSKVTVTLTAPTVTTGTCTNAYGLKKDAAKSGPLVITPLQLENDKVSCKGPDVITIKPENFDDPNTAAGGEKVTTDAMFASADCKNEKGICKQLDAFVLRYDSDAPTYFKTIEFEFSDNTKHTFSFASPDKCCEQMMLWFGMNKQDLCKNKIKATGGALIPKAVNADVAAYFLVRKDVNGIPTISHLDQKEYEALKAGAALPSPTVTCDTDGQCPA</sequence>
<dbReference type="PROSITE" id="PS51257">
    <property type="entry name" value="PROKAR_LIPOPROTEIN"/>
    <property type="match status" value="1"/>
</dbReference>
<feature type="region of interest" description="Disordered" evidence="1">
    <location>
        <begin position="32"/>
        <end position="92"/>
    </location>
</feature>
<name>A0A1I7YZS0_9BILA</name>
<keyword evidence="3" id="KW-1185">Reference proteome</keyword>
<dbReference type="AlphaFoldDB" id="A0A1I7YZS0"/>
<feature type="signal peptide" evidence="2">
    <location>
        <begin position="1"/>
        <end position="23"/>
    </location>
</feature>
<feature type="compositionally biased region" description="Low complexity" evidence="1">
    <location>
        <begin position="72"/>
        <end position="90"/>
    </location>
</feature>